<dbReference type="SUPFAM" id="SSF53756">
    <property type="entry name" value="UDP-Glycosyltransferase/glycogen phosphorylase"/>
    <property type="match status" value="1"/>
</dbReference>
<feature type="domain" description="Glycosyl transferase family 1" evidence="1">
    <location>
        <begin position="13"/>
        <end position="95"/>
    </location>
</feature>
<evidence type="ECO:0000259" key="1">
    <source>
        <dbReference type="Pfam" id="PF00534"/>
    </source>
</evidence>
<evidence type="ECO:0000313" key="2">
    <source>
        <dbReference type="EMBL" id="STO97299.1"/>
    </source>
</evidence>
<proteinExistence type="predicted"/>
<name>A0A377J4Q4_9HELI</name>
<dbReference type="Gene3D" id="3.40.50.2000">
    <property type="entry name" value="Glycogen Phosphorylase B"/>
    <property type="match status" value="1"/>
</dbReference>
<keyword evidence="2" id="KW-0808">Transferase</keyword>
<reference evidence="2 3" key="1">
    <citation type="submission" date="2018-06" db="EMBL/GenBank/DDBJ databases">
        <authorList>
            <consortium name="Pathogen Informatics"/>
            <person name="Doyle S."/>
        </authorList>
    </citation>
    <scope>NUCLEOTIDE SEQUENCE [LARGE SCALE GENOMIC DNA]</scope>
    <source>
        <strain evidence="2 3">NCTC12410</strain>
    </source>
</reference>
<protein>
    <submittedName>
        <fullName evidence="2">Glycosyl transferases group 1</fullName>
    </submittedName>
</protein>
<dbReference type="GO" id="GO:0016757">
    <property type="term" value="F:glycosyltransferase activity"/>
    <property type="evidence" value="ECO:0007669"/>
    <property type="project" value="InterPro"/>
</dbReference>
<dbReference type="Pfam" id="PF00534">
    <property type="entry name" value="Glycos_transf_1"/>
    <property type="match status" value="1"/>
</dbReference>
<dbReference type="InterPro" id="IPR001296">
    <property type="entry name" value="Glyco_trans_1"/>
</dbReference>
<dbReference type="RefSeq" id="WP_115011545.1">
    <property type="nucleotide sequence ID" value="NZ_UGHV01000001.1"/>
</dbReference>
<dbReference type="AlphaFoldDB" id="A0A377J4Q4"/>
<evidence type="ECO:0000313" key="3">
    <source>
        <dbReference type="Proteomes" id="UP000254841"/>
    </source>
</evidence>
<dbReference type="OrthoDB" id="9803091at2"/>
<dbReference type="EMBL" id="UGHV01000001">
    <property type="protein sequence ID" value="STO97299.1"/>
    <property type="molecule type" value="Genomic_DNA"/>
</dbReference>
<gene>
    <name evidence="2" type="ORF">NCTC12410_01124</name>
</gene>
<accession>A0A377J4Q4</accession>
<dbReference type="Proteomes" id="UP000254841">
    <property type="component" value="Unassembled WGS sequence"/>
</dbReference>
<organism evidence="2 3">
    <name type="scientific">Helicobacter canis</name>
    <dbReference type="NCBI Taxonomy" id="29419"/>
    <lineage>
        <taxon>Bacteria</taxon>
        <taxon>Pseudomonadati</taxon>
        <taxon>Campylobacterota</taxon>
        <taxon>Epsilonproteobacteria</taxon>
        <taxon>Campylobacterales</taxon>
        <taxon>Helicobacteraceae</taxon>
        <taxon>Helicobacter</taxon>
    </lineage>
</organism>
<sequence length="144" mass="15974">MGGGGIITIELALLKLYALAHYLNSSFQFAPALPPQELKQILAKAKLSISPSLLNETFGLTIVESMLSSTPALVANRPELNTTAQRFGGFVFDDLEQDLQGILDKYAKYYEDFSRKRAQSIAYILSHPYPRELFALYLQGSSLI</sequence>